<accession>A0AB39BIK9</accession>
<name>A0AB39BIK9_9MICO</name>
<feature type="transmembrane region" description="Helical" evidence="1">
    <location>
        <begin position="236"/>
        <end position="255"/>
    </location>
</feature>
<feature type="transmembrane region" description="Helical" evidence="1">
    <location>
        <begin position="37"/>
        <end position="59"/>
    </location>
</feature>
<gene>
    <name evidence="2" type="ORF">ABFY20_05000</name>
</gene>
<feature type="transmembrane region" description="Helical" evidence="1">
    <location>
        <begin position="196"/>
        <end position="216"/>
    </location>
</feature>
<sequence length="262" mass="28899">MTAVTDSLTTPSRPAAPRTSSRVVPVLRLHLINRFTVFVLPWLILGFIFLVNFLIWWIISRAAGPGSGQDVSDGLQYSGASFYIFVYMTVMGVQAVALTFPFALGYSTTRRDFWLGTSLAFVLLSALYAAGMTVLAGLETATNGWGFHGQMFTAIYFGGADATWYTRFFLFFTGFLFFFFVGAVVATIYQRWRVNGMLVFFASLILLLVGIAALITLTNGWPAFGQWFVEHGPVGVMLWSLVPTALSGVLGYLILRRTTPKG</sequence>
<evidence type="ECO:0008006" key="3">
    <source>
        <dbReference type="Google" id="ProtNLM"/>
    </source>
</evidence>
<keyword evidence="1" id="KW-1133">Transmembrane helix</keyword>
<dbReference type="AlphaFoldDB" id="A0AB39BIK9"/>
<feature type="transmembrane region" description="Helical" evidence="1">
    <location>
        <begin position="168"/>
        <end position="189"/>
    </location>
</feature>
<dbReference type="RefSeq" id="WP_368498840.1">
    <property type="nucleotide sequence ID" value="NZ_CP162511.1"/>
</dbReference>
<evidence type="ECO:0000256" key="1">
    <source>
        <dbReference type="SAM" id="Phobius"/>
    </source>
</evidence>
<keyword evidence="1" id="KW-0472">Membrane</keyword>
<reference evidence="2" key="1">
    <citation type="submission" date="2024-05" db="EMBL/GenBank/DDBJ databases">
        <title>Herbiconiux sp. A18JL235.</title>
        <authorList>
            <person name="Zhang G."/>
        </authorList>
    </citation>
    <scope>NUCLEOTIDE SEQUENCE</scope>
    <source>
        <strain evidence="2">A18JL235</strain>
    </source>
</reference>
<organism evidence="2">
    <name type="scientific">Herbiconiux sp. A18JL235</name>
    <dbReference type="NCBI Taxonomy" id="3152363"/>
    <lineage>
        <taxon>Bacteria</taxon>
        <taxon>Bacillati</taxon>
        <taxon>Actinomycetota</taxon>
        <taxon>Actinomycetes</taxon>
        <taxon>Micrococcales</taxon>
        <taxon>Microbacteriaceae</taxon>
        <taxon>Herbiconiux</taxon>
    </lineage>
</organism>
<keyword evidence="1" id="KW-0812">Transmembrane</keyword>
<dbReference type="EMBL" id="CP162511">
    <property type="protein sequence ID" value="XDI06457.1"/>
    <property type="molecule type" value="Genomic_DNA"/>
</dbReference>
<feature type="transmembrane region" description="Helical" evidence="1">
    <location>
        <begin position="113"/>
        <end position="138"/>
    </location>
</feature>
<protein>
    <recommendedName>
        <fullName evidence="3">ABC transporter permease</fullName>
    </recommendedName>
</protein>
<proteinExistence type="predicted"/>
<feature type="transmembrane region" description="Helical" evidence="1">
    <location>
        <begin position="79"/>
        <end position="106"/>
    </location>
</feature>
<evidence type="ECO:0000313" key="2">
    <source>
        <dbReference type="EMBL" id="XDI06457.1"/>
    </source>
</evidence>